<proteinExistence type="predicted"/>
<feature type="non-terminal residue" evidence="2">
    <location>
        <position position="1"/>
    </location>
</feature>
<reference evidence="2 3" key="1">
    <citation type="journal article" date="2018" name="PLoS ONE">
        <title>The draft genome of Kipferlia bialata reveals reductive genome evolution in fornicate parasites.</title>
        <authorList>
            <person name="Tanifuji G."/>
            <person name="Takabayashi S."/>
            <person name="Kume K."/>
            <person name="Takagi M."/>
            <person name="Nakayama T."/>
            <person name="Kamikawa R."/>
            <person name="Inagaki Y."/>
            <person name="Hashimoto T."/>
        </authorList>
    </citation>
    <scope>NUCLEOTIDE SEQUENCE [LARGE SCALE GENOMIC DNA]</scope>
    <source>
        <strain evidence="2">NY0173</strain>
    </source>
</reference>
<evidence type="ECO:0000256" key="1">
    <source>
        <dbReference type="SAM" id="MobiDB-lite"/>
    </source>
</evidence>
<organism evidence="2 3">
    <name type="scientific">Kipferlia bialata</name>
    <dbReference type="NCBI Taxonomy" id="797122"/>
    <lineage>
        <taxon>Eukaryota</taxon>
        <taxon>Metamonada</taxon>
        <taxon>Carpediemonas-like organisms</taxon>
        <taxon>Kipferlia</taxon>
    </lineage>
</organism>
<feature type="region of interest" description="Disordered" evidence="1">
    <location>
        <begin position="162"/>
        <end position="184"/>
    </location>
</feature>
<gene>
    <name evidence="2" type="ORF">KIPB_010304</name>
</gene>
<evidence type="ECO:0000313" key="2">
    <source>
        <dbReference type="EMBL" id="GIQ88127.1"/>
    </source>
</evidence>
<keyword evidence="3" id="KW-1185">Reference proteome</keyword>
<dbReference type="AlphaFoldDB" id="A0A9K3D3Q5"/>
<dbReference type="Proteomes" id="UP000265618">
    <property type="component" value="Unassembled WGS sequence"/>
</dbReference>
<protein>
    <submittedName>
        <fullName evidence="2">Uncharacterized protein</fullName>
    </submittedName>
</protein>
<comment type="caution">
    <text evidence="2">The sequence shown here is derived from an EMBL/GenBank/DDBJ whole genome shotgun (WGS) entry which is preliminary data.</text>
</comment>
<dbReference type="EMBL" id="BDIP01003792">
    <property type="protein sequence ID" value="GIQ88127.1"/>
    <property type="molecule type" value="Genomic_DNA"/>
</dbReference>
<feature type="compositionally biased region" description="Basic and acidic residues" evidence="1">
    <location>
        <begin position="175"/>
        <end position="184"/>
    </location>
</feature>
<evidence type="ECO:0000313" key="3">
    <source>
        <dbReference type="Proteomes" id="UP000265618"/>
    </source>
</evidence>
<sequence>DIIISASETGLVTVGPMPARLGHTFHLEARPTANTAEQTCIVTVLVAPSPDEPLSVAGSLADGRVGYLSAHTPLLIATGTPSVVHKEECSVLRVPITPCSEDVDATRFTVSALASRFIQSTAGNPTPYPDTLSLPTAGGLYNQTRPYEVARTASLVAPPRTVGEEEEYALQRHRREAENPEAKV</sequence>
<accession>A0A9K3D3Q5</accession>
<name>A0A9K3D3Q5_9EUKA</name>